<protein>
    <recommendedName>
        <fullName evidence="2">DUF4806 domain-containing protein</fullName>
    </recommendedName>
</protein>
<comment type="caution">
    <text evidence="3">The sequence shown here is derived from an EMBL/GenBank/DDBJ whole genome shotgun (WGS) entry which is preliminary data.</text>
</comment>
<accession>A0AAV0Y6Q7</accession>
<sequence>MKFEIRTIDEKLNNLTQLVEENNNNLKSKINETDISDNYQFDDIDLPINSLDMLDNLEIKLMNDKTYRAHLVKRLSAIGGKTIKIMVKRIMSMLFMQELLCEFSYNGRGNKKHSFSKLMINKLIFQSVQQIKKFSMIETCTNDIEEVIKYVLIQSPFKLKKKQDSVVVTTMAN</sequence>
<dbReference type="PANTHER" id="PTHR34153:SF2">
    <property type="entry name" value="SI:CH211-262H13.3-RELATED"/>
    <property type="match status" value="1"/>
</dbReference>
<reference evidence="3 4" key="1">
    <citation type="submission" date="2023-01" db="EMBL/GenBank/DDBJ databases">
        <authorList>
            <person name="Whitehead M."/>
        </authorList>
    </citation>
    <scope>NUCLEOTIDE SEQUENCE [LARGE SCALE GENOMIC DNA]</scope>
</reference>
<feature type="domain" description="DUF4806" evidence="2">
    <location>
        <begin position="42"/>
        <end position="125"/>
    </location>
</feature>
<evidence type="ECO:0000313" key="3">
    <source>
        <dbReference type="EMBL" id="CAI6376615.1"/>
    </source>
</evidence>
<evidence type="ECO:0000256" key="1">
    <source>
        <dbReference type="SAM" id="Coils"/>
    </source>
</evidence>
<dbReference type="Proteomes" id="UP001160148">
    <property type="component" value="Unassembled WGS sequence"/>
</dbReference>
<feature type="coiled-coil region" evidence="1">
    <location>
        <begin position="5"/>
        <end position="32"/>
    </location>
</feature>
<evidence type="ECO:0000313" key="4">
    <source>
        <dbReference type="Proteomes" id="UP001160148"/>
    </source>
</evidence>
<name>A0AAV0Y6Q7_9HEMI</name>
<keyword evidence="1" id="KW-0175">Coiled coil</keyword>
<dbReference type="InterPro" id="IPR032071">
    <property type="entry name" value="DUF4806"/>
</dbReference>
<dbReference type="Pfam" id="PF16064">
    <property type="entry name" value="DUF4806"/>
    <property type="match status" value="1"/>
</dbReference>
<dbReference type="EMBL" id="CARXXK010001528">
    <property type="protein sequence ID" value="CAI6376615.1"/>
    <property type="molecule type" value="Genomic_DNA"/>
</dbReference>
<organism evidence="3 4">
    <name type="scientific">Macrosiphum euphorbiae</name>
    <name type="common">potato aphid</name>
    <dbReference type="NCBI Taxonomy" id="13131"/>
    <lineage>
        <taxon>Eukaryota</taxon>
        <taxon>Metazoa</taxon>
        <taxon>Ecdysozoa</taxon>
        <taxon>Arthropoda</taxon>
        <taxon>Hexapoda</taxon>
        <taxon>Insecta</taxon>
        <taxon>Pterygota</taxon>
        <taxon>Neoptera</taxon>
        <taxon>Paraneoptera</taxon>
        <taxon>Hemiptera</taxon>
        <taxon>Sternorrhyncha</taxon>
        <taxon>Aphidomorpha</taxon>
        <taxon>Aphidoidea</taxon>
        <taxon>Aphididae</taxon>
        <taxon>Macrosiphini</taxon>
        <taxon>Macrosiphum</taxon>
    </lineage>
</organism>
<proteinExistence type="predicted"/>
<keyword evidence="4" id="KW-1185">Reference proteome</keyword>
<dbReference type="AlphaFoldDB" id="A0AAV0Y6Q7"/>
<dbReference type="PANTHER" id="PTHR34153">
    <property type="entry name" value="SI:CH211-262H13.3-RELATED-RELATED"/>
    <property type="match status" value="1"/>
</dbReference>
<evidence type="ECO:0000259" key="2">
    <source>
        <dbReference type="Pfam" id="PF16064"/>
    </source>
</evidence>
<gene>
    <name evidence="3" type="ORF">MEUPH1_LOCUS29964</name>
</gene>